<evidence type="ECO:0000313" key="1">
    <source>
        <dbReference type="EMBL" id="TKI72002.1"/>
    </source>
</evidence>
<comment type="caution">
    <text evidence="1">The sequence shown here is derived from an EMBL/GenBank/DDBJ whole genome shotgun (WGS) entry which is preliminary data.</text>
</comment>
<dbReference type="Proteomes" id="UP000308744">
    <property type="component" value="Unassembled WGS sequence"/>
</dbReference>
<dbReference type="EMBL" id="SZPU01000010">
    <property type="protein sequence ID" value="TKI72002.1"/>
    <property type="molecule type" value="Genomic_DNA"/>
</dbReference>
<gene>
    <name evidence="1" type="ORF">FC756_03050</name>
</gene>
<dbReference type="NCBIfam" id="TIGR01636">
    <property type="entry name" value="phage_rinA"/>
    <property type="match status" value="1"/>
</dbReference>
<dbReference type="AlphaFoldDB" id="A0A4U2ZDX8"/>
<evidence type="ECO:0000313" key="2">
    <source>
        <dbReference type="Proteomes" id="UP000308744"/>
    </source>
</evidence>
<protein>
    <submittedName>
        <fullName evidence="1">DUF722 domain-containing protein</fullName>
    </submittedName>
</protein>
<reference evidence="1 2" key="1">
    <citation type="submission" date="2019-04" db="EMBL/GenBank/DDBJ databases">
        <title>Lysinibacillus genome sequencing.</title>
        <authorList>
            <person name="Dunlap C."/>
        </authorList>
    </citation>
    <scope>NUCLEOTIDE SEQUENCE [LARGE SCALE GENOMIC DNA]</scope>
    <source>
        <strain evidence="1 2">CCTCC AB 2010389</strain>
    </source>
</reference>
<proteinExistence type="predicted"/>
<accession>A0A4U2ZDX8</accession>
<name>A0A4U2ZDX8_9BACI</name>
<sequence>MPFINCGGHMSKLSAVQNKTIEEYWSSLDELKKQLRYREWELLNAHQETDTNIGGGKSNRISDTTGNKAIILAEDKNYQHLKNVITTLEQLYKELDHDQKTIVDMRYFDKQEAYEWSHVADKLYMSVQRVLRKRNMLIDETARRLGWV</sequence>
<dbReference type="InterPro" id="IPR006523">
    <property type="entry name" value="RinA"/>
</dbReference>
<organism evidence="1 2">
    <name type="scientific">Lysinibacillus mangiferihumi</name>
    <dbReference type="NCBI Taxonomy" id="1130819"/>
    <lineage>
        <taxon>Bacteria</taxon>
        <taxon>Bacillati</taxon>
        <taxon>Bacillota</taxon>
        <taxon>Bacilli</taxon>
        <taxon>Bacillales</taxon>
        <taxon>Bacillaceae</taxon>
        <taxon>Lysinibacillus</taxon>
    </lineage>
</organism>
<keyword evidence="2" id="KW-1185">Reference proteome</keyword>